<name>A0ABU9M8V6_STUCH</name>
<comment type="caution">
    <text evidence="1">The sequence shown here is derived from an EMBL/GenBank/DDBJ whole genome shotgun (WGS) entry which is preliminary data.</text>
</comment>
<accession>A0ABU9M8V6</accession>
<evidence type="ECO:0000313" key="1">
    <source>
        <dbReference type="EMBL" id="MEL7559977.1"/>
    </source>
</evidence>
<protein>
    <submittedName>
        <fullName evidence="1">Uncharacterized protein</fullName>
    </submittedName>
</protein>
<gene>
    <name evidence="1" type="ORF">AAGW23_14140</name>
</gene>
<dbReference type="Proteomes" id="UP001467669">
    <property type="component" value="Unassembled WGS sequence"/>
</dbReference>
<keyword evidence="2" id="KW-1185">Reference proteome</keyword>
<proteinExistence type="predicted"/>
<sequence length="78" mass="8680">MHLFHDAQRSNSAWARSQSTIEQQAIRHDDLRAIATLTARKKTNHDADFWATAASHSTKVAALFASTSRAPCLMDMPN</sequence>
<organism evidence="1 2">
    <name type="scientific">Stutzerimonas chloritidismutans</name>
    <name type="common">Pseudomonas chloritidismutans</name>
    <dbReference type="NCBI Taxonomy" id="203192"/>
    <lineage>
        <taxon>Bacteria</taxon>
        <taxon>Pseudomonadati</taxon>
        <taxon>Pseudomonadota</taxon>
        <taxon>Gammaproteobacteria</taxon>
        <taxon>Pseudomonadales</taxon>
        <taxon>Pseudomonadaceae</taxon>
        <taxon>Stutzerimonas</taxon>
    </lineage>
</organism>
<dbReference type="EMBL" id="JBCFXD010000008">
    <property type="protein sequence ID" value="MEL7559977.1"/>
    <property type="molecule type" value="Genomic_DNA"/>
</dbReference>
<dbReference type="RefSeq" id="WP_342407052.1">
    <property type="nucleotide sequence ID" value="NZ_JBCFXD010000008.1"/>
</dbReference>
<reference evidence="1 2" key="1">
    <citation type="submission" date="2024-04" db="EMBL/GenBank/DDBJ databases">
        <title>Draft Genome Sequence of Isolates Cultured from Underwater Hawaii Seamounts in the North Pacific Ocean.</title>
        <authorList>
            <person name="Sharma I."/>
            <person name="Darden B."/>
            <person name="Creggett J."/>
            <person name="Taylor S."/>
            <person name="Grant M.P."/>
            <person name="Scott J."/>
            <person name="Attles S."/>
            <person name="Walker S."/>
            <person name="Johnson G."/>
            <person name="St. Cloud C."/>
        </authorList>
    </citation>
    <scope>NUCLEOTIDE SEQUENCE [LARGE SCALE GENOMIC DNA]</scope>
    <source>
        <strain evidence="1 2">03GJ23</strain>
    </source>
</reference>
<evidence type="ECO:0000313" key="2">
    <source>
        <dbReference type="Proteomes" id="UP001467669"/>
    </source>
</evidence>